<evidence type="ECO:0000259" key="2">
    <source>
        <dbReference type="Pfam" id="PF04909"/>
    </source>
</evidence>
<dbReference type="InterPro" id="IPR032466">
    <property type="entry name" value="Metal_Hydrolase"/>
</dbReference>
<reference evidence="3 4" key="1">
    <citation type="submission" date="2019-04" db="EMBL/GenBank/DDBJ databases">
        <authorList>
            <person name="Yang Y."/>
            <person name="Wei D."/>
        </authorList>
    </citation>
    <scope>NUCLEOTIDE SEQUENCE [LARGE SCALE GENOMIC DNA]</scope>
    <source>
        <strain evidence="3 4">L-1-4w-11</strain>
    </source>
</reference>
<proteinExistence type="predicted"/>
<dbReference type="AlphaFoldDB" id="A0A4U1L1B1"/>
<comment type="caution">
    <text evidence="3">The sequence shown here is derived from an EMBL/GenBank/DDBJ whole genome shotgun (WGS) entry which is preliminary data.</text>
</comment>
<dbReference type="SUPFAM" id="SSF51556">
    <property type="entry name" value="Metallo-dependent hydrolases"/>
    <property type="match status" value="1"/>
</dbReference>
<dbReference type="InterPro" id="IPR006680">
    <property type="entry name" value="Amidohydro-rel"/>
</dbReference>
<dbReference type="Pfam" id="PF04909">
    <property type="entry name" value="Amidohydro_2"/>
    <property type="match status" value="1"/>
</dbReference>
<dbReference type="RefSeq" id="WP_136941825.1">
    <property type="nucleotide sequence ID" value="NZ_SWKR01000002.1"/>
</dbReference>
<dbReference type="EMBL" id="SWKR01000002">
    <property type="protein sequence ID" value="TKD49883.1"/>
    <property type="molecule type" value="Genomic_DNA"/>
</dbReference>
<protein>
    <submittedName>
        <fullName evidence="3">Amidohydrolase</fullName>
    </submittedName>
</protein>
<evidence type="ECO:0000313" key="4">
    <source>
        <dbReference type="Proteomes" id="UP000309138"/>
    </source>
</evidence>
<dbReference type="GO" id="GO:0016831">
    <property type="term" value="F:carboxy-lyase activity"/>
    <property type="evidence" value="ECO:0007669"/>
    <property type="project" value="InterPro"/>
</dbReference>
<dbReference type="GO" id="GO:0016787">
    <property type="term" value="F:hydrolase activity"/>
    <property type="evidence" value="ECO:0007669"/>
    <property type="project" value="UniProtKB-KW"/>
</dbReference>
<dbReference type="Gene3D" id="3.20.20.140">
    <property type="entry name" value="Metal-dependent hydrolases"/>
    <property type="match status" value="1"/>
</dbReference>
<sequence>MRHRRIAAEEAFATPEQLAAYRLLGESGWRDPDVQFWKGAVAGAFDDIVARLLDVGEGRVAAMDRHGIDVQILSLTSPGVQLFAPARASELARASNDLLAAAIARHPTRFAGLAAVAPHDPAGAVREMERAIGSLGLKGILINSHTDGRYLDEAQFLPVLEAAEAMAVPVYLHPRSLPEAAAAGYGAHHLNGGIWGYAAETGLHAVRLIMAGVFARLPGLRIVLGHLGEGLPWWLYRLDYMYKLQSRRIPRGANLLPSDYVRQNFWITTSGMNDADAVRFCIAKLGVERVLWAVDYPYQEAGEAVSFLNAMDLPAAHKRAIFGANAERLFGIAALEQAA</sequence>
<keyword evidence="1" id="KW-0456">Lyase</keyword>
<dbReference type="GO" id="GO:0005829">
    <property type="term" value="C:cytosol"/>
    <property type="evidence" value="ECO:0007669"/>
    <property type="project" value="TreeGrafter"/>
</dbReference>
<dbReference type="OrthoDB" id="149172at2"/>
<name>A0A4U1L1B1_9SPHN</name>
<evidence type="ECO:0000313" key="3">
    <source>
        <dbReference type="EMBL" id="TKD49883.1"/>
    </source>
</evidence>
<dbReference type="InterPro" id="IPR032465">
    <property type="entry name" value="ACMSD"/>
</dbReference>
<organism evidence="3 4">
    <name type="scientific">Sphingomonas baiyangensis</name>
    <dbReference type="NCBI Taxonomy" id="2572576"/>
    <lineage>
        <taxon>Bacteria</taxon>
        <taxon>Pseudomonadati</taxon>
        <taxon>Pseudomonadota</taxon>
        <taxon>Alphaproteobacteria</taxon>
        <taxon>Sphingomonadales</taxon>
        <taxon>Sphingomonadaceae</taxon>
        <taxon>Sphingomonas</taxon>
    </lineage>
</organism>
<dbReference type="PANTHER" id="PTHR21240">
    <property type="entry name" value="2-AMINO-3-CARBOXYLMUCONATE-6-SEMIALDEHYDE DECARBOXYLASE"/>
    <property type="match status" value="1"/>
</dbReference>
<dbReference type="GO" id="GO:0019748">
    <property type="term" value="P:secondary metabolic process"/>
    <property type="evidence" value="ECO:0007669"/>
    <property type="project" value="TreeGrafter"/>
</dbReference>
<keyword evidence="4" id="KW-1185">Reference proteome</keyword>
<accession>A0A4U1L1B1</accession>
<gene>
    <name evidence="3" type="ORF">FBR43_03185</name>
</gene>
<dbReference type="PANTHER" id="PTHR21240:SF30">
    <property type="entry name" value="AMIDOHYDROLASE-RELATED DOMAIN-CONTAINING PROTEIN-RELATED"/>
    <property type="match status" value="1"/>
</dbReference>
<feature type="domain" description="Amidohydrolase-related" evidence="2">
    <location>
        <begin position="57"/>
        <end position="332"/>
    </location>
</feature>
<evidence type="ECO:0000256" key="1">
    <source>
        <dbReference type="ARBA" id="ARBA00023239"/>
    </source>
</evidence>
<dbReference type="Proteomes" id="UP000309138">
    <property type="component" value="Unassembled WGS sequence"/>
</dbReference>
<keyword evidence="3" id="KW-0378">Hydrolase</keyword>